<dbReference type="UniPathway" id="UPA00214"/>
<dbReference type="EC" id="5.1.3.2" evidence="5 10"/>
<dbReference type="SUPFAM" id="SSF51735">
    <property type="entry name" value="NAD(P)-binding Rossmann-fold domains"/>
    <property type="match status" value="1"/>
</dbReference>
<evidence type="ECO:0000256" key="9">
    <source>
        <dbReference type="ARBA" id="ARBA00023277"/>
    </source>
</evidence>
<gene>
    <name evidence="12" type="primary">galE</name>
    <name evidence="12" type="ORF">FXB38_13140</name>
</gene>
<dbReference type="NCBIfam" id="TIGR01179">
    <property type="entry name" value="galE"/>
    <property type="match status" value="1"/>
</dbReference>
<evidence type="ECO:0000256" key="4">
    <source>
        <dbReference type="ARBA" id="ARBA00007637"/>
    </source>
</evidence>
<reference evidence="12 13" key="1">
    <citation type="submission" date="2019-08" db="EMBL/GenBank/DDBJ databases">
        <title>Bradyrhizobium hipponensis sp. nov., a rhizobium isolated from a Lupinus angustifolius root nodule in Tunisia.</title>
        <authorList>
            <person name="Off K."/>
            <person name="Rejili M."/>
            <person name="Mars M."/>
            <person name="Brachmann A."/>
            <person name="Marin M."/>
        </authorList>
    </citation>
    <scope>NUCLEOTIDE SEQUENCE [LARGE SCALE GENOMIC DNA]</scope>
    <source>
        <strain evidence="12 13">CTAW11</strain>
    </source>
</reference>
<dbReference type="Pfam" id="PF01370">
    <property type="entry name" value="Epimerase"/>
    <property type="match status" value="1"/>
</dbReference>
<comment type="catalytic activity">
    <reaction evidence="1 10">
        <text>UDP-alpha-D-glucose = UDP-alpha-D-galactose</text>
        <dbReference type="Rhea" id="RHEA:22168"/>
        <dbReference type="ChEBI" id="CHEBI:58885"/>
        <dbReference type="ChEBI" id="CHEBI:66914"/>
        <dbReference type="EC" id="5.1.3.2"/>
    </reaction>
</comment>
<dbReference type="GO" id="GO:0003978">
    <property type="term" value="F:UDP-glucose 4-epimerase activity"/>
    <property type="evidence" value="ECO:0007669"/>
    <property type="project" value="UniProtKB-UniRule"/>
</dbReference>
<keyword evidence="9 10" id="KW-0119">Carbohydrate metabolism</keyword>
<dbReference type="Proteomes" id="UP000324853">
    <property type="component" value="Unassembled WGS sequence"/>
</dbReference>
<protein>
    <recommendedName>
        <fullName evidence="6 10">UDP-glucose 4-epimerase</fullName>
        <ecNumber evidence="5 10">5.1.3.2</ecNumber>
    </recommendedName>
</protein>
<feature type="domain" description="NAD-dependent epimerase/dehydratase" evidence="11">
    <location>
        <begin position="3"/>
        <end position="252"/>
    </location>
</feature>
<evidence type="ECO:0000256" key="2">
    <source>
        <dbReference type="ARBA" id="ARBA00001911"/>
    </source>
</evidence>
<dbReference type="AlphaFoldDB" id="A0A5S4X4Z6"/>
<dbReference type="RefSeq" id="WP_148751273.1">
    <property type="nucleotide sequence ID" value="NZ_VSSR01000021.1"/>
</dbReference>
<organism evidence="12 13">
    <name type="scientific">Bradyrhizobium cytisi</name>
    <dbReference type="NCBI Taxonomy" id="515489"/>
    <lineage>
        <taxon>Bacteria</taxon>
        <taxon>Pseudomonadati</taxon>
        <taxon>Pseudomonadota</taxon>
        <taxon>Alphaproteobacteria</taxon>
        <taxon>Hyphomicrobiales</taxon>
        <taxon>Nitrobacteraceae</taxon>
        <taxon>Bradyrhizobium</taxon>
    </lineage>
</organism>
<evidence type="ECO:0000256" key="7">
    <source>
        <dbReference type="ARBA" id="ARBA00023027"/>
    </source>
</evidence>
<dbReference type="GO" id="GO:0033499">
    <property type="term" value="P:galactose catabolic process via UDP-galactose, Leloir pathway"/>
    <property type="evidence" value="ECO:0007669"/>
    <property type="project" value="TreeGrafter"/>
</dbReference>
<dbReference type="OrthoDB" id="9801785at2"/>
<comment type="subunit">
    <text evidence="10">Homodimer.</text>
</comment>
<dbReference type="InterPro" id="IPR001509">
    <property type="entry name" value="Epimerase_deHydtase"/>
</dbReference>
<keyword evidence="8 10" id="KW-0413">Isomerase</keyword>
<evidence type="ECO:0000256" key="8">
    <source>
        <dbReference type="ARBA" id="ARBA00023235"/>
    </source>
</evidence>
<evidence type="ECO:0000313" key="13">
    <source>
        <dbReference type="Proteomes" id="UP000324853"/>
    </source>
</evidence>
<name>A0A5S4X4Z6_9BRAD</name>
<dbReference type="PANTHER" id="PTHR43725">
    <property type="entry name" value="UDP-GLUCOSE 4-EPIMERASE"/>
    <property type="match status" value="1"/>
</dbReference>
<comment type="caution">
    <text evidence="12">The sequence shown here is derived from an EMBL/GenBank/DDBJ whole genome shotgun (WGS) entry which is preliminary data.</text>
</comment>
<comment type="pathway">
    <text evidence="3 10">Carbohydrate metabolism; galactose metabolism.</text>
</comment>
<comment type="similarity">
    <text evidence="4 10">Belongs to the NAD(P)-dependent epimerase/dehydratase family.</text>
</comment>
<dbReference type="InterPro" id="IPR036291">
    <property type="entry name" value="NAD(P)-bd_dom_sf"/>
</dbReference>
<dbReference type="InterPro" id="IPR005886">
    <property type="entry name" value="UDP_G4E"/>
</dbReference>
<comment type="cofactor">
    <cofactor evidence="2 10">
        <name>NAD(+)</name>
        <dbReference type="ChEBI" id="CHEBI:57540"/>
    </cofactor>
</comment>
<evidence type="ECO:0000256" key="10">
    <source>
        <dbReference type="RuleBase" id="RU366046"/>
    </source>
</evidence>
<evidence type="ECO:0000256" key="3">
    <source>
        <dbReference type="ARBA" id="ARBA00004947"/>
    </source>
</evidence>
<evidence type="ECO:0000256" key="5">
    <source>
        <dbReference type="ARBA" id="ARBA00013189"/>
    </source>
</evidence>
<keyword evidence="13" id="KW-1185">Reference proteome</keyword>
<evidence type="ECO:0000256" key="1">
    <source>
        <dbReference type="ARBA" id="ARBA00000083"/>
    </source>
</evidence>
<dbReference type="EMBL" id="VSSR01000021">
    <property type="protein sequence ID" value="TYL84621.1"/>
    <property type="molecule type" value="Genomic_DNA"/>
</dbReference>
<accession>A0A5S4X4Z6</accession>
<sequence>MTVLVTGGAGYIGSHTVLALAEAGEDVVVIDDLSTGFSAYLPEGVPLFIGDAGDENLLEGVIAQHSIESIIHFAGSVVVPESMRDPLGYYRNNFMTARNLLNVAVKRGISRFIFSSTAAVYGNPDQVPVPEHAPTRPLSPYGSSKLMTEIMLHDVAAAYGMQYVVLRYFNVAGADPQARIGLATAGATHLLKIAVEAATGQRAKIDVFGTDYPTQDGSCIRDFIHVTDLSQAHRSALAYLRNGGASTTLNCGYGRGYSVLETIDAVRRVSGRSFAVQYAPRRPGDIMTMVADTSRIRGLLDWKPQFEDLETIAAHALAWEDKLFRERHGELRHAVSA</sequence>
<evidence type="ECO:0000259" key="11">
    <source>
        <dbReference type="Pfam" id="PF01370"/>
    </source>
</evidence>
<dbReference type="Gene3D" id="3.90.25.10">
    <property type="entry name" value="UDP-galactose 4-epimerase, domain 1"/>
    <property type="match status" value="1"/>
</dbReference>
<proteinExistence type="inferred from homology"/>
<dbReference type="CDD" id="cd05247">
    <property type="entry name" value="UDP_G4E_1_SDR_e"/>
    <property type="match status" value="1"/>
</dbReference>
<evidence type="ECO:0000256" key="6">
    <source>
        <dbReference type="ARBA" id="ARBA00018569"/>
    </source>
</evidence>
<keyword evidence="7 10" id="KW-0520">NAD</keyword>
<dbReference type="PANTHER" id="PTHR43725:SF53">
    <property type="entry name" value="UDP-ARABINOSE 4-EPIMERASE 1"/>
    <property type="match status" value="1"/>
</dbReference>
<evidence type="ECO:0000313" key="12">
    <source>
        <dbReference type="EMBL" id="TYL84621.1"/>
    </source>
</evidence>
<dbReference type="Gene3D" id="3.40.50.720">
    <property type="entry name" value="NAD(P)-binding Rossmann-like Domain"/>
    <property type="match status" value="1"/>
</dbReference>